<dbReference type="GO" id="GO:0043752">
    <property type="term" value="F:adenosylcobinamide kinase activity"/>
    <property type="evidence" value="ECO:0007669"/>
    <property type="project" value="InterPro"/>
</dbReference>
<dbReference type="AlphaFoldDB" id="A0A2U1K4U9"/>
<keyword evidence="2" id="KW-1185">Reference proteome</keyword>
<dbReference type="Gene3D" id="3.40.50.300">
    <property type="entry name" value="P-loop containing nucleotide triphosphate hydrolases"/>
    <property type="match status" value="1"/>
</dbReference>
<gene>
    <name evidence="1" type="ORF">DCC39_07275</name>
</gene>
<evidence type="ECO:0000313" key="2">
    <source>
        <dbReference type="Proteomes" id="UP000245998"/>
    </source>
</evidence>
<protein>
    <submittedName>
        <fullName evidence="1">Uncharacterized protein</fullName>
    </submittedName>
</protein>
<organism evidence="1 2">
    <name type="scientific">Pueribacillus theae</name>
    <dbReference type="NCBI Taxonomy" id="2171751"/>
    <lineage>
        <taxon>Bacteria</taxon>
        <taxon>Bacillati</taxon>
        <taxon>Bacillota</taxon>
        <taxon>Bacilli</taxon>
        <taxon>Bacillales</taxon>
        <taxon>Bacillaceae</taxon>
        <taxon>Pueribacillus</taxon>
    </lineage>
</organism>
<dbReference type="Proteomes" id="UP000245998">
    <property type="component" value="Unassembled WGS sequence"/>
</dbReference>
<dbReference type="GO" id="GO:0000166">
    <property type="term" value="F:nucleotide binding"/>
    <property type="evidence" value="ECO:0007669"/>
    <property type="project" value="InterPro"/>
</dbReference>
<sequence length="148" mass="17679">MHFVFGGAFNGKSNWIKKHYNKELENAGWLSAYDSDFKREEFENVDTFKNVTILQGVENYIKMCIQPFSESDEIRKKFNEQCDIWLEWEERSAIRQLIIIGNDLSKGIVPIEKEDRIWRDLTGWCYQDLTTRSDRVDLIWYGISKRLK</sequence>
<dbReference type="UniPathway" id="UPA00148">
    <property type="reaction ID" value="UER00236"/>
</dbReference>
<dbReference type="GO" id="GO:0009236">
    <property type="term" value="P:cobalamin biosynthetic process"/>
    <property type="evidence" value="ECO:0007669"/>
    <property type="project" value="UniProtKB-UniPathway"/>
</dbReference>
<proteinExistence type="predicted"/>
<comment type="caution">
    <text evidence="1">The sequence shown here is derived from an EMBL/GenBank/DDBJ whole genome shotgun (WGS) entry which is preliminary data.</text>
</comment>
<name>A0A2U1K4U9_9BACI</name>
<dbReference type="SUPFAM" id="SSF52540">
    <property type="entry name" value="P-loop containing nucleoside triphosphate hydrolases"/>
    <property type="match status" value="1"/>
</dbReference>
<dbReference type="OrthoDB" id="1766664at2"/>
<dbReference type="Pfam" id="PF02283">
    <property type="entry name" value="CobU"/>
    <property type="match status" value="1"/>
</dbReference>
<reference evidence="1 2" key="1">
    <citation type="submission" date="2018-04" db="EMBL/GenBank/DDBJ databases">
        <title>Camelliibacillus theae gen. nov., sp. nov., isolated from Pu'er tea.</title>
        <authorList>
            <person name="Niu L."/>
        </authorList>
    </citation>
    <scope>NUCLEOTIDE SEQUENCE [LARGE SCALE GENOMIC DNA]</scope>
    <source>
        <strain evidence="1 2">T8</strain>
    </source>
</reference>
<accession>A0A2U1K4U9</accession>
<dbReference type="EMBL" id="QCZG01000011">
    <property type="protein sequence ID" value="PWA12224.1"/>
    <property type="molecule type" value="Genomic_DNA"/>
</dbReference>
<dbReference type="InterPro" id="IPR003203">
    <property type="entry name" value="CobU/CobP"/>
</dbReference>
<evidence type="ECO:0000313" key="1">
    <source>
        <dbReference type="EMBL" id="PWA12224.1"/>
    </source>
</evidence>
<dbReference type="InterPro" id="IPR027417">
    <property type="entry name" value="P-loop_NTPase"/>
</dbReference>